<accession>A0A646KUG9</accession>
<name>A0A646KUG9_STRJU</name>
<organism evidence="2 3">
    <name type="scientific">Streptomyces jumonjinensis</name>
    <dbReference type="NCBI Taxonomy" id="1945"/>
    <lineage>
        <taxon>Bacteria</taxon>
        <taxon>Bacillati</taxon>
        <taxon>Actinomycetota</taxon>
        <taxon>Actinomycetes</taxon>
        <taxon>Kitasatosporales</taxon>
        <taxon>Streptomycetaceae</taxon>
        <taxon>Streptomyces</taxon>
    </lineage>
</organism>
<sequence>MSQASTGISTRPRRPRSGKKDPYTPHPGLRARVRRARVFTPPPAGRPTARAGRGHGARPPLLNQEWKPSTDEDLRGQINGSGDRQPS</sequence>
<protein>
    <submittedName>
        <fullName evidence="2">Uncharacterized protein</fullName>
    </submittedName>
</protein>
<proteinExistence type="predicted"/>
<keyword evidence="3" id="KW-1185">Reference proteome</keyword>
<dbReference type="AlphaFoldDB" id="A0A646KUG9"/>
<dbReference type="EMBL" id="VCLA01000192">
    <property type="protein sequence ID" value="MQT04646.1"/>
    <property type="molecule type" value="Genomic_DNA"/>
</dbReference>
<dbReference type="Proteomes" id="UP000419138">
    <property type="component" value="Unassembled WGS sequence"/>
</dbReference>
<feature type="region of interest" description="Disordered" evidence="1">
    <location>
        <begin position="1"/>
        <end position="87"/>
    </location>
</feature>
<evidence type="ECO:0000313" key="3">
    <source>
        <dbReference type="Proteomes" id="UP000419138"/>
    </source>
</evidence>
<gene>
    <name evidence="2" type="ORF">FF041_32170</name>
</gene>
<evidence type="ECO:0000313" key="2">
    <source>
        <dbReference type="EMBL" id="MQT04646.1"/>
    </source>
</evidence>
<comment type="caution">
    <text evidence="2">The sequence shown here is derived from an EMBL/GenBank/DDBJ whole genome shotgun (WGS) entry which is preliminary data.</text>
</comment>
<feature type="compositionally biased region" description="Polar residues" evidence="1">
    <location>
        <begin position="78"/>
        <end position="87"/>
    </location>
</feature>
<reference evidence="2 3" key="1">
    <citation type="submission" date="2019-05" db="EMBL/GenBank/DDBJ databases">
        <title>Comparative genomics and metabolomics analyses of clavulanic acid producing Streptomyces species provides insight into specialized metabolism and evolution of beta-lactam biosynthetic gene clusters.</title>
        <authorList>
            <person name="Moore M.A."/>
            <person name="Cruz-Morales P."/>
            <person name="Barona Gomez F."/>
            <person name="Kapil T."/>
        </authorList>
    </citation>
    <scope>NUCLEOTIDE SEQUENCE [LARGE SCALE GENOMIC DNA]</scope>
    <source>
        <strain evidence="2 3">NRRL 5741</strain>
    </source>
</reference>
<evidence type="ECO:0000256" key="1">
    <source>
        <dbReference type="SAM" id="MobiDB-lite"/>
    </source>
</evidence>